<dbReference type="EMBL" id="HG316455">
    <property type="protein sequence ID" value="CDF88188.1"/>
    <property type="molecule type" value="Genomic_DNA"/>
</dbReference>
<dbReference type="GO" id="GO:0043248">
    <property type="term" value="P:proteasome assembly"/>
    <property type="evidence" value="ECO:0007669"/>
    <property type="project" value="TreeGrafter"/>
</dbReference>
<dbReference type="Proteomes" id="UP000019375">
    <property type="component" value="Unassembled WGS sequence"/>
</dbReference>
<dbReference type="GO" id="GO:0070628">
    <property type="term" value="F:proteasome binding"/>
    <property type="evidence" value="ECO:0007669"/>
    <property type="project" value="InterPro"/>
</dbReference>
<dbReference type="AlphaFoldDB" id="A0A8J2T3I6"/>
<dbReference type="PANTHER" id="PTHR42342">
    <property type="entry name" value="STATIONARY PHASE PROTEIN 5"/>
    <property type="match status" value="1"/>
</dbReference>
<evidence type="ECO:0000313" key="1">
    <source>
        <dbReference type="EMBL" id="CDF88188.1"/>
    </source>
</evidence>
<protein>
    <submittedName>
        <fullName evidence="1">BN860_04302g1_1</fullName>
    </submittedName>
</protein>
<organism evidence="1 2">
    <name type="scientific">Zygosaccharomyces bailii (strain CLIB 213 / ATCC 58445 / CBS 680 / BCRC 21525 / NBRC 1098 / NCYC 1416 / NRRL Y-2227)</name>
    <dbReference type="NCBI Taxonomy" id="1333698"/>
    <lineage>
        <taxon>Eukaryota</taxon>
        <taxon>Fungi</taxon>
        <taxon>Dikarya</taxon>
        <taxon>Ascomycota</taxon>
        <taxon>Saccharomycotina</taxon>
        <taxon>Saccharomycetes</taxon>
        <taxon>Saccharomycetales</taxon>
        <taxon>Saccharomycetaceae</taxon>
        <taxon>Zygosaccharomyces</taxon>
    </lineage>
</organism>
<dbReference type="OrthoDB" id="416253at2759"/>
<keyword evidence="2" id="KW-1185">Reference proteome</keyword>
<reference evidence="2" key="1">
    <citation type="journal article" date="2013" name="Genome Announc.">
        <title>Genome sequence of the food spoilage yeast Zygosaccharomyces bailii CLIB 213(T).</title>
        <authorList>
            <person name="Galeote V."/>
            <person name="Bigey F."/>
            <person name="Devillers H."/>
            <person name="Neuveglise C."/>
            <person name="Dequin S."/>
        </authorList>
    </citation>
    <scope>NUCLEOTIDE SEQUENCE [LARGE SCALE GENOMIC DNA]</scope>
    <source>
        <strain evidence="2">CLIB 213 / ATCC 58445 / CBS 680 / CCRC 21525 / NBRC 1098 / NCYC 1416 / NRRL Y-2227</strain>
    </source>
</reference>
<evidence type="ECO:0000313" key="2">
    <source>
        <dbReference type="Proteomes" id="UP000019375"/>
    </source>
</evidence>
<sequence>MAPNNWRQWAKLTKKQLRQLGRVIDVELGSVLERHFPRQIGRLARVPVPIRNAPPKFRTSTISNRSYHHSTKLAADCANQFVKSRLSQGSTFANNINNRVTMFSSGSKVPRGMPRGLFTNWNLCARNAGQRMYSTASIKFTHEAVNNMAISLRCFFNSLDGLVLPQNSDQLRPRLSEIPKGQLLQRDICLIRDMQMFEMIQYHKEEAQLCDGEESLGSYVEFRVPSFRMKKAMPSMAFANSVALDVLREEIIQYTSELKDLERSVRRIYESYGSLPMTSAGNYVRVHFPTSTMQETEKLITELGITVGCVYPDSLGLESDVLSNLDDDMSCGFSSVLSRSPSIVGDNYAFV</sequence>
<proteinExistence type="predicted"/>
<gene>
    <name evidence="1" type="ORF">BN860_04302g</name>
</gene>
<accession>A0A8J2T3I6</accession>
<name>A0A8J2T3I6_ZYGB2</name>
<dbReference type="PANTHER" id="PTHR42342:SF1">
    <property type="entry name" value="STATIONARY PHASE PROTEIN 5"/>
    <property type="match status" value="1"/>
</dbReference>
<dbReference type="InterPro" id="IPR038816">
    <property type="entry name" value="Stationary_phase_5"/>
</dbReference>